<dbReference type="InterPro" id="IPR053139">
    <property type="entry name" value="Surface_bspA-like"/>
</dbReference>
<dbReference type="EMBL" id="JRNR01000103">
    <property type="protein sequence ID" value="KGF48031.1"/>
    <property type="molecule type" value="Genomic_DNA"/>
</dbReference>
<dbReference type="Gene3D" id="3.80.10.10">
    <property type="entry name" value="Ribonuclease Inhibitor"/>
    <property type="match status" value="4"/>
</dbReference>
<reference evidence="2 3" key="1">
    <citation type="submission" date="2014-07" db="EMBL/GenBank/DDBJ databases">
        <authorList>
            <person name="McCorrison J."/>
            <person name="Sanka R."/>
            <person name="Torralba M."/>
            <person name="Gillis M."/>
            <person name="Haft D.H."/>
            <person name="Methe B."/>
            <person name="Sutton G."/>
            <person name="Nelson K.E."/>
        </authorList>
    </citation>
    <scope>NUCLEOTIDE SEQUENCE [LARGE SCALE GENOMIC DNA]</scope>
    <source>
        <strain evidence="2 3">DNF00882</strain>
    </source>
</reference>
<dbReference type="Proteomes" id="UP000029538">
    <property type="component" value="Unassembled WGS sequence"/>
</dbReference>
<dbReference type="RefSeq" id="WP_036884349.1">
    <property type="nucleotide sequence ID" value="NZ_JRNR01000103.1"/>
</dbReference>
<dbReference type="AlphaFoldDB" id="A0A096AMW2"/>
<sequence>MRKKVFIILSVILAISTHLFAYTDGQIVKFGTNTYKVVSASAKTLCFLGCDNSVSGLLVIPATIFDNKDVTFTVTEVGGDETYLCRNITSVKLPDTMLKINWGSFNYAKLTNMNIPKNLHTIAKIAGLYQLFSPKCTVDPANSHFVNDDEGALYSKDMTELYWVPSQVTLNNGVYTVNEKVTKIYTNAFRNIVGLKKIIFPKNLAFVQKGYPTIAPDSHSLEEFEIAGGGTATYKVIDGVLFDEQEHQLVLYPRAKTTMDYHVPDGIKSVGAYAITSASKMKTIDFNQVVKLELSALYLDSGLVTITLPKDLEENENIEGCIENCPNVKEYKVPSDSRNYIAEDGIVFSKDKTKLYFYPPKKVKTAYTIPSTVLRICKRAFQEADSLESITIPASVNTINFEAFRGMDKLTNVTFEEASSIQKLGGKVFRRSHALKEITLPSSLIEISDAFIQCNGLEKINMPNGSKLKEIKNDAFSLTPNLKEFNFLGSCDLTQIGTNAFANCTKLKTFDFPKSVTSIGRNAFSGCSSMSYVKFAPDATFLSFGEGSFADCGLTSIDIPEKVSKIERDAFRNCKVLTKVNLPATVTHVSPEAFKFCDKLTDIKVDKSNSKYSSIDGILLTKDKRTLVLFPPGKANDKFTLLPPSITAIGEYAFYECLALKNITIPNKVTSIGERAFGLCKNLKTVTFLCDAMIAPAAIKQGTNVMAFDDGSQAPSMFPNIDIYVRKSLEPQYKSDDFYKKFKSISTSFIDGNGEYIPVSMTDVELLSTTTSDYTYLVPSVVSNGVRSYTVSLVGDYLFEGKAADKVKEVVLRDNVEYIGARAFINDLATSSSTVEHVFFIGTSPTGDMLSTVRFELDETGDNYNEFIPQCKIFVKKSVANKYRTVWNKYASQIDYKIPDVKIAKKYGTFAREFDTDFSEYNKEKGNSQVAAFVAGSNVLPGGGDYGTSTYHVKMRSIDEKQGLVGNYGYVPANTGVLLKVLDKDDTASDFYYTIGEKDNATYNVTDNIMHGVTVNNAKVEASATDPVYVMQGGVFRKAESTISSFPVHRAYMKTGALPSGAKIELVFDEVGGSTTGIETVAGDNVLNVGDVYYNLNGQRVDRPQRGVYIRNGKKVIIK</sequence>
<feature type="signal peptide" evidence="1">
    <location>
        <begin position="1"/>
        <end position="21"/>
    </location>
</feature>
<feature type="chain" id="PRO_5001917237" evidence="1">
    <location>
        <begin position="22"/>
        <end position="1119"/>
    </location>
</feature>
<dbReference type="InterPro" id="IPR026906">
    <property type="entry name" value="LRR_5"/>
</dbReference>
<dbReference type="Pfam" id="PF13306">
    <property type="entry name" value="LRR_5"/>
    <property type="match status" value="5"/>
</dbReference>
<accession>A0A096AMW2</accession>
<dbReference type="PANTHER" id="PTHR45661">
    <property type="entry name" value="SURFACE ANTIGEN"/>
    <property type="match status" value="1"/>
</dbReference>
<proteinExistence type="predicted"/>
<protein>
    <submittedName>
        <fullName evidence="2">Cell surface protein</fullName>
    </submittedName>
</protein>
<name>A0A096AMW2_9BACT</name>
<dbReference type="SUPFAM" id="SSF52058">
    <property type="entry name" value="L domain-like"/>
    <property type="match status" value="2"/>
</dbReference>
<dbReference type="InterPro" id="IPR032675">
    <property type="entry name" value="LRR_dom_sf"/>
</dbReference>
<evidence type="ECO:0000256" key="1">
    <source>
        <dbReference type="SAM" id="SignalP"/>
    </source>
</evidence>
<comment type="caution">
    <text evidence="2">The sequence shown here is derived from an EMBL/GenBank/DDBJ whole genome shotgun (WGS) entry which is preliminary data.</text>
</comment>
<dbReference type="PANTHER" id="PTHR45661:SF3">
    <property type="entry name" value="IG-LIKE DOMAIN-CONTAINING PROTEIN"/>
    <property type="match status" value="1"/>
</dbReference>
<gene>
    <name evidence="2" type="ORF">HMPREF0654_09665</name>
</gene>
<organism evidence="2 3">
    <name type="scientific">Prevotella disiens DNF00882</name>
    <dbReference type="NCBI Taxonomy" id="1401075"/>
    <lineage>
        <taxon>Bacteria</taxon>
        <taxon>Pseudomonadati</taxon>
        <taxon>Bacteroidota</taxon>
        <taxon>Bacteroidia</taxon>
        <taxon>Bacteroidales</taxon>
        <taxon>Prevotellaceae</taxon>
        <taxon>Prevotella</taxon>
    </lineage>
</organism>
<dbReference type="Gene3D" id="3.40.50.12480">
    <property type="match status" value="1"/>
</dbReference>
<evidence type="ECO:0000313" key="2">
    <source>
        <dbReference type="EMBL" id="KGF48031.1"/>
    </source>
</evidence>
<evidence type="ECO:0000313" key="3">
    <source>
        <dbReference type="Proteomes" id="UP000029538"/>
    </source>
</evidence>
<keyword evidence="1" id="KW-0732">Signal</keyword>